<protein>
    <submittedName>
        <fullName evidence="1">Uncharacterized protein</fullName>
    </submittedName>
</protein>
<name>A0A2A2J7E8_9BILA</name>
<accession>A0A2A2J7E8</accession>
<dbReference type="Proteomes" id="UP000218231">
    <property type="component" value="Unassembled WGS sequence"/>
</dbReference>
<sequence length="106" mass="12763">MEKCKMREELPILEEAGEFCDANENMESHYEKKAEFGLFHPQFSGPIHVKTTNFVRQILDRTQEFFEGGKLKFNMKIWNYKENRYEGIWNEKLGRERKGRLQLSRT</sequence>
<evidence type="ECO:0000313" key="2">
    <source>
        <dbReference type="Proteomes" id="UP000218231"/>
    </source>
</evidence>
<comment type="caution">
    <text evidence="1">The sequence shown here is derived from an EMBL/GenBank/DDBJ whole genome shotgun (WGS) entry which is preliminary data.</text>
</comment>
<organism evidence="1 2">
    <name type="scientific">Diploscapter pachys</name>
    <dbReference type="NCBI Taxonomy" id="2018661"/>
    <lineage>
        <taxon>Eukaryota</taxon>
        <taxon>Metazoa</taxon>
        <taxon>Ecdysozoa</taxon>
        <taxon>Nematoda</taxon>
        <taxon>Chromadorea</taxon>
        <taxon>Rhabditida</taxon>
        <taxon>Rhabditina</taxon>
        <taxon>Rhabditomorpha</taxon>
        <taxon>Rhabditoidea</taxon>
        <taxon>Rhabditidae</taxon>
        <taxon>Diploscapter</taxon>
    </lineage>
</organism>
<dbReference type="AlphaFoldDB" id="A0A2A2J7E8"/>
<dbReference type="EMBL" id="LIAE01010630">
    <property type="protein sequence ID" value="PAV57710.1"/>
    <property type="molecule type" value="Genomic_DNA"/>
</dbReference>
<gene>
    <name evidence="1" type="ORF">WR25_23320</name>
</gene>
<proteinExistence type="predicted"/>
<evidence type="ECO:0000313" key="1">
    <source>
        <dbReference type="EMBL" id="PAV57710.1"/>
    </source>
</evidence>
<reference evidence="1 2" key="1">
    <citation type="journal article" date="2017" name="Curr. Biol.">
        <title>Genome architecture and evolution of a unichromosomal asexual nematode.</title>
        <authorList>
            <person name="Fradin H."/>
            <person name="Zegar C."/>
            <person name="Gutwein M."/>
            <person name="Lucas J."/>
            <person name="Kovtun M."/>
            <person name="Corcoran D."/>
            <person name="Baugh L.R."/>
            <person name="Kiontke K."/>
            <person name="Gunsalus K."/>
            <person name="Fitch D.H."/>
            <person name="Piano F."/>
        </authorList>
    </citation>
    <scope>NUCLEOTIDE SEQUENCE [LARGE SCALE GENOMIC DNA]</scope>
    <source>
        <strain evidence="1">PF1309</strain>
    </source>
</reference>
<keyword evidence="2" id="KW-1185">Reference proteome</keyword>